<gene>
    <name evidence="2" type="ORF">COLO4_01795</name>
</gene>
<sequence>MTINAETVYGIHNLLEQVGIVFGSFSAGNHQPFGNAGDAFYGTEIMGNLIGQGGVSFQHAGINAKENLLPKIAFTVLTEKIPELGILRIEKLLGRYQRFENHKGVKQNQWQGFQQMSLHVSKSQLSGFYDCIQHARKEHGAGVAPVDFPPADHGNGRNENDRQKTNGVIIAQ</sequence>
<evidence type="ECO:0000313" key="3">
    <source>
        <dbReference type="Proteomes" id="UP000187203"/>
    </source>
</evidence>
<evidence type="ECO:0000256" key="1">
    <source>
        <dbReference type="SAM" id="MobiDB-lite"/>
    </source>
</evidence>
<dbReference type="AlphaFoldDB" id="A0A1R3L269"/>
<organism evidence="2 3">
    <name type="scientific">Corchorus olitorius</name>
    <dbReference type="NCBI Taxonomy" id="93759"/>
    <lineage>
        <taxon>Eukaryota</taxon>
        <taxon>Viridiplantae</taxon>
        <taxon>Streptophyta</taxon>
        <taxon>Embryophyta</taxon>
        <taxon>Tracheophyta</taxon>
        <taxon>Spermatophyta</taxon>
        <taxon>Magnoliopsida</taxon>
        <taxon>eudicotyledons</taxon>
        <taxon>Gunneridae</taxon>
        <taxon>Pentapetalae</taxon>
        <taxon>rosids</taxon>
        <taxon>malvids</taxon>
        <taxon>Malvales</taxon>
        <taxon>Malvaceae</taxon>
        <taxon>Grewioideae</taxon>
        <taxon>Apeibeae</taxon>
        <taxon>Corchorus</taxon>
    </lineage>
</organism>
<protein>
    <submittedName>
        <fullName evidence="2">CRISPR-associated protein, Cas6 family</fullName>
    </submittedName>
</protein>
<keyword evidence="3" id="KW-1185">Reference proteome</keyword>
<feature type="compositionally biased region" description="Basic and acidic residues" evidence="1">
    <location>
        <begin position="154"/>
        <end position="164"/>
    </location>
</feature>
<evidence type="ECO:0000313" key="2">
    <source>
        <dbReference type="EMBL" id="OMP13379.1"/>
    </source>
</evidence>
<dbReference type="Proteomes" id="UP000187203">
    <property type="component" value="Unassembled WGS sequence"/>
</dbReference>
<name>A0A1R3L269_9ROSI</name>
<accession>A0A1R3L269</accession>
<reference evidence="3" key="1">
    <citation type="submission" date="2013-09" db="EMBL/GenBank/DDBJ databases">
        <title>Corchorus olitorius genome sequencing.</title>
        <authorList>
            <person name="Alam M."/>
            <person name="Haque M.S."/>
            <person name="Islam M.S."/>
            <person name="Emdad E.M."/>
            <person name="Islam M.M."/>
            <person name="Ahmed B."/>
            <person name="Halim A."/>
            <person name="Hossen Q.M.M."/>
            <person name="Hossain M.Z."/>
            <person name="Ahmed R."/>
            <person name="Khan M.M."/>
            <person name="Islam R."/>
            <person name="Rashid M.M."/>
            <person name="Khan S.A."/>
            <person name="Rahman M.S."/>
            <person name="Alam M."/>
            <person name="Yahiya A.S."/>
            <person name="Khan M.S."/>
            <person name="Azam M.S."/>
            <person name="Haque T."/>
            <person name="Lashkar M.Z.H."/>
            <person name="Akhand A.I."/>
            <person name="Morshed G."/>
            <person name="Roy S."/>
            <person name="Uddin K.S."/>
            <person name="Rabeya T."/>
            <person name="Hossain A.S."/>
            <person name="Chowdhury A."/>
            <person name="Snigdha A.R."/>
            <person name="Mortoza M.S."/>
            <person name="Matin S.A."/>
            <person name="Hoque S.M.E."/>
            <person name="Islam M.K."/>
            <person name="Roy D.K."/>
            <person name="Haider R."/>
            <person name="Moosa M.M."/>
            <person name="Elias S.M."/>
            <person name="Hasan A.M."/>
            <person name="Jahan S."/>
            <person name="Shafiuddin M."/>
            <person name="Mahmood N."/>
            <person name="Shommy N.S."/>
        </authorList>
    </citation>
    <scope>NUCLEOTIDE SEQUENCE [LARGE SCALE GENOMIC DNA]</scope>
    <source>
        <strain evidence="3">cv. O-4</strain>
    </source>
</reference>
<dbReference type="EMBL" id="AWUE01004439">
    <property type="protein sequence ID" value="OMP13379.1"/>
    <property type="molecule type" value="Genomic_DNA"/>
</dbReference>
<comment type="caution">
    <text evidence="2">The sequence shown here is derived from an EMBL/GenBank/DDBJ whole genome shotgun (WGS) entry which is preliminary data.</text>
</comment>
<proteinExistence type="predicted"/>
<feature type="region of interest" description="Disordered" evidence="1">
    <location>
        <begin position="142"/>
        <end position="172"/>
    </location>
</feature>